<reference evidence="2 3" key="1">
    <citation type="submission" date="2021-04" db="EMBL/GenBank/DDBJ databases">
        <title>Corynebacterium genitalium sp. nov. and Corynebacterium genitalium sp. nov., two new species of the genus Corynebacterium.</title>
        <authorList>
            <person name="Jaen-Luchoro D."/>
            <person name="Pinyeiro-Iglesias B."/>
            <person name="Al-Shaer S."/>
            <person name="Karlsson R."/>
            <person name="Gonzales-Siles L."/>
            <person name="Cardew S."/>
            <person name="Jensie-Markopolous S."/>
            <person name="Ohlen M."/>
            <person name="Inganas E."/>
            <person name="Moore E.R.B."/>
        </authorList>
    </citation>
    <scope>NUCLEOTIDE SEQUENCE [LARGE SCALE GENOMIC DNA]</scope>
    <source>
        <strain evidence="2 3">CCUG 55013</strain>
    </source>
</reference>
<feature type="transmembrane region" description="Helical" evidence="1">
    <location>
        <begin position="40"/>
        <end position="58"/>
    </location>
</feature>
<dbReference type="Proteomes" id="UP001205080">
    <property type="component" value="Unassembled WGS sequence"/>
</dbReference>
<feature type="transmembrane region" description="Helical" evidence="1">
    <location>
        <begin position="65"/>
        <end position="87"/>
    </location>
</feature>
<dbReference type="EMBL" id="JAGPYW010000016">
    <property type="protein sequence ID" value="MCQ4615065.1"/>
    <property type="molecule type" value="Genomic_DNA"/>
</dbReference>
<proteinExistence type="predicted"/>
<evidence type="ECO:0000256" key="1">
    <source>
        <dbReference type="SAM" id="Phobius"/>
    </source>
</evidence>
<dbReference type="AlphaFoldDB" id="A0ABD4TUR2"/>
<keyword evidence="1" id="KW-0812">Transmembrane</keyword>
<organism evidence="2 3">
    <name type="scientific">Corynebacterium pseudogenitalium</name>
    <dbReference type="NCBI Taxonomy" id="38303"/>
    <lineage>
        <taxon>Bacteria</taxon>
        <taxon>Bacillati</taxon>
        <taxon>Actinomycetota</taxon>
        <taxon>Actinomycetes</taxon>
        <taxon>Mycobacteriales</taxon>
        <taxon>Corynebacteriaceae</taxon>
        <taxon>Corynebacterium</taxon>
    </lineage>
</organism>
<evidence type="ECO:0000313" key="3">
    <source>
        <dbReference type="Proteomes" id="UP001205080"/>
    </source>
</evidence>
<keyword evidence="1" id="KW-0472">Membrane</keyword>
<name>A0ABD4TUR2_9CORY</name>
<comment type="caution">
    <text evidence="2">The sequence shown here is derived from an EMBL/GenBank/DDBJ whole genome shotgun (WGS) entry which is preliminary data.</text>
</comment>
<evidence type="ECO:0008006" key="4">
    <source>
        <dbReference type="Google" id="ProtNLM"/>
    </source>
</evidence>
<feature type="transmembrane region" description="Helical" evidence="1">
    <location>
        <begin position="12"/>
        <end position="34"/>
    </location>
</feature>
<sequence>MPKQTHERANTLGAVALVVAVLGLVFADAKTFLILGQEPLRYVLPLVGLVLGVASLFLEGKRKDLGIAAIAVSLVAGTVVPFLFVGLPW</sequence>
<gene>
    <name evidence="2" type="ORF">KBX22_10055</name>
</gene>
<protein>
    <recommendedName>
        <fullName evidence="4">DUF5668 domain-containing protein</fullName>
    </recommendedName>
</protein>
<evidence type="ECO:0000313" key="2">
    <source>
        <dbReference type="EMBL" id="MCQ4615065.1"/>
    </source>
</evidence>
<accession>A0ABD4TUR2</accession>
<keyword evidence="1" id="KW-1133">Transmembrane helix</keyword>
<dbReference type="RefSeq" id="WP_256001371.1">
    <property type="nucleotide sequence ID" value="NZ_JAGPYW010000016.1"/>
</dbReference>